<evidence type="ECO:0000256" key="4">
    <source>
        <dbReference type="ARBA" id="ARBA00022519"/>
    </source>
</evidence>
<dbReference type="InterPro" id="IPR055348">
    <property type="entry name" value="DctQ"/>
</dbReference>
<evidence type="ECO:0000313" key="10">
    <source>
        <dbReference type="EMBL" id="SVB90722.1"/>
    </source>
</evidence>
<evidence type="ECO:0000256" key="3">
    <source>
        <dbReference type="ARBA" id="ARBA00022475"/>
    </source>
</evidence>
<evidence type="ECO:0000256" key="1">
    <source>
        <dbReference type="ARBA" id="ARBA00004429"/>
    </source>
</evidence>
<keyword evidence="3" id="KW-1003">Cell membrane</keyword>
<dbReference type="PANTHER" id="PTHR35011">
    <property type="entry name" value="2,3-DIKETO-L-GULONATE TRAP TRANSPORTER SMALL PERMEASE PROTEIN YIAM"/>
    <property type="match status" value="1"/>
</dbReference>
<keyword evidence="4" id="KW-0997">Cell inner membrane</keyword>
<keyword evidence="5 8" id="KW-0812">Transmembrane</keyword>
<feature type="transmembrane region" description="Helical" evidence="8">
    <location>
        <begin position="85"/>
        <end position="106"/>
    </location>
</feature>
<reference evidence="10" key="1">
    <citation type="submission" date="2018-05" db="EMBL/GenBank/DDBJ databases">
        <authorList>
            <person name="Lanie J.A."/>
            <person name="Ng W.-L."/>
            <person name="Kazmierczak K.M."/>
            <person name="Andrzejewski T.M."/>
            <person name="Davidsen T.M."/>
            <person name="Wayne K.J."/>
            <person name="Tettelin H."/>
            <person name="Glass J.I."/>
            <person name="Rusch D."/>
            <person name="Podicherti R."/>
            <person name="Tsui H.-C.T."/>
            <person name="Winkler M.E."/>
        </authorList>
    </citation>
    <scope>NUCLEOTIDE SEQUENCE</scope>
</reference>
<proteinExistence type="predicted"/>
<evidence type="ECO:0000259" key="9">
    <source>
        <dbReference type="Pfam" id="PF04290"/>
    </source>
</evidence>
<dbReference type="EMBL" id="UINC01063268">
    <property type="protein sequence ID" value="SVB90722.1"/>
    <property type="molecule type" value="Genomic_DNA"/>
</dbReference>
<dbReference type="GO" id="GO:0015740">
    <property type="term" value="P:C4-dicarboxylate transport"/>
    <property type="evidence" value="ECO:0007669"/>
    <property type="project" value="TreeGrafter"/>
</dbReference>
<name>A0A382HUD3_9ZZZZ</name>
<keyword evidence="6 8" id="KW-1133">Transmembrane helix</keyword>
<gene>
    <name evidence="10" type="ORF">METZ01_LOCUS243576</name>
</gene>
<feature type="domain" description="Tripartite ATP-independent periplasmic transporters DctQ component" evidence="9">
    <location>
        <begin position="27"/>
        <end position="151"/>
    </location>
</feature>
<organism evidence="10">
    <name type="scientific">marine metagenome</name>
    <dbReference type="NCBI Taxonomy" id="408172"/>
    <lineage>
        <taxon>unclassified sequences</taxon>
        <taxon>metagenomes</taxon>
        <taxon>ecological metagenomes</taxon>
    </lineage>
</organism>
<dbReference type="GO" id="GO:0022857">
    <property type="term" value="F:transmembrane transporter activity"/>
    <property type="evidence" value="ECO:0007669"/>
    <property type="project" value="TreeGrafter"/>
</dbReference>
<feature type="transmembrane region" description="Helical" evidence="8">
    <location>
        <begin position="46"/>
        <end position="64"/>
    </location>
</feature>
<evidence type="ECO:0000256" key="2">
    <source>
        <dbReference type="ARBA" id="ARBA00022448"/>
    </source>
</evidence>
<dbReference type="InterPro" id="IPR007387">
    <property type="entry name" value="TRAP_DctQ"/>
</dbReference>
<evidence type="ECO:0000256" key="6">
    <source>
        <dbReference type="ARBA" id="ARBA00022989"/>
    </source>
</evidence>
<accession>A0A382HUD3</accession>
<dbReference type="Pfam" id="PF04290">
    <property type="entry name" value="DctQ"/>
    <property type="match status" value="1"/>
</dbReference>
<feature type="transmembrane region" description="Helical" evidence="8">
    <location>
        <begin position="133"/>
        <end position="152"/>
    </location>
</feature>
<feature type="transmembrane region" description="Helical" evidence="8">
    <location>
        <begin position="12"/>
        <end position="34"/>
    </location>
</feature>
<keyword evidence="2" id="KW-0813">Transport</keyword>
<evidence type="ECO:0000256" key="7">
    <source>
        <dbReference type="ARBA" id="ARBA00023136"/>
    </source>
</evidence>
<evidence type="ECO:0000256" key="5">
    <source>
        <dbReference type="ARBA" id="ARBA00022692"/>
    </source>
</evidence>
<comment type="subcellular location">
    <subcellularLocation>
        <location evidence="1">Cell inner membrane</location>
        <topology evidence="1">Multi-pass membrane protein</topology>
    </subcellularLocation>
</comment>
<dbReference type="GO" id="GO:0005886">
    <property type="term" value="C:plasma membrane"/>
    <property type="evidence" value="ECO:0007669"/>
    <property type="project" value="UniProtKB-SubCell"/>
</dbReference>
<sequence length="165" mass="18547">MNLIITFSDRLSKVLMVVAAAYAFGLTFLILLNIIDRALFDGVAEIVTTSIVIIVFLQAGYAIRSRSMLRADFLVSRFSGTLQKTLLVFGYLLGAAFFMMVIWGGWEDSVRDWVDMNYEGEGALQVPTWPARWTVMFGSLIALLNYLVLAYVDVFRPDLLDAELN</sequence>
<evidence type="ECO:0000256" key="8">
    <source>
        <dbReference type="SAM" id="Phobius"/>
    </source>
</evidence>
<protein>
    <recommendedName>
        <fullName evidence="9">Tripartite ATP-independent periplasmic transporters DctQ component domain-containing protein</fullName>
    </recommendedName>
</protein>
<dbReference type="PANTHER" id="PTHR35011:SF10">
    <property type="entry name" value="TRAP TRANSPORTER SMALL PERMEASE PROTEIN"/>
    <property type="match status" value="1"/>
</dbReference>
<dbReference type="AlphaFoldDB" id="A0A382HUD3"/>
<keyword evidence="7 8" id="KW-0472">Membrane</keyword>